<dbReference type="PATRIC" id="fig|1227457.3.peg.452"/>
<feature type="transmembrane region" description="Helical" evidence="6">
    <location>
        <begin position="166"/>
        <end position="187"/>
    </location>
</feature>
<evidence type="ECO:0000313" key="7">
    <source>
        <dbReference type="EMBL" id="EMA56414.1"/>
    </source>
</evidence>
<dbReference type="InterPro" id="IPR002797">
    <property type="entry name" value="Polysacc_synth"/>
</dbReference>
<feature type="transmembrane region" description="Helical" evidence="6">
    <location>
        <begin position="93"/>
        <end position="112"/>
    </location>
</feature>
<feature type="transmembrane region" description="Helical" evidence="6">
    <location>
        <begin position="338"/>
        <end position="362"/>
    </location>
</feature>
<evidence type="ECO:0000256" key="1">
    <source>
        <dbReference type="ARBA" id="ARBA00004651"/>
    </source>
</evidence>
<dbReference type="CDD" id="cd13128">
    <property type="entry name" value="MATE_Wzx_like"/>
    <property type="match status" value="1"/>
</dbReference>
<keyword evidence="8" id="KW-1185">Reference proteome</keyword>
<evidence type="ECO:0000256" key="4">
    <source>
        <dbReference type="ARBA" id="ARBA00022989"/>
    </source>
</evidence>
<dbReference type="Proteomes" id="UP000011680">
    <property type="component" value="Unassembled WGS sequence"/>
</dbReference>
<dbReference type="OrthoDB" id="19148at2157"/>
<feature type="transmembrane region" description="Helical" evidence="6">
    <location>
        <begin position="463"/>
        <end position="484"/>
    </location>
</feature>
<organism evidence="7 8">
    <name type="scientific">Halococcus thailandensis JCM 13552</name>
    <dbReference type="NCBI Taxonomy" id="1227457"/>
    <lineage>
        <taxon>Archaea</taxon>
        <taxon>Methanobacteriati</taxon>
        <taxon>Methanobacteriota</taxon>
        <taxon>Stenosarchaea group</taxon>
        <taxon>Halobacteria</taxon>
        <taxon>Halobacteriales</taxon>
        <taxon>Halococcaceae</taxon>
        <taxon>Halococcus</taxon>
    </lineage>
</organism>
<name>M0NH27_9EURY</name>
<proteinExistence type="predicted"/>
<keyword evidence="3 6" id="KW-0812">Transmembrane</keyword>
<feature type="transmembrane region" description="Helical" evidence="6">
    <location>
        <begin position="51"/>
        <end position="72"/>
    </location>
</feature>
<evidence type="ECO:0000256" key="2">
    <source>
        <dbReference type="ARBA" id="ARBA00022475"/>
    </source>
</evidence>
<dbReference type="InterPro" id="IPR050833">
    <property type="entry name" value="Poly_Biosynth_Transport"/>
</dbReference>
<dbReference type="STRING" id="1227457.C451_02547"/>
<feature type="transmembrane region" description="Helical" evidence="6">
    <location>
        <begin position="12"/>
        <end position="31"/>
    </location>
</feature>
<feature type="transmembrane region" description="Helical" evidence="6">
    <location>
        <begin position="307"/>
        <end position="326"/>
    </location>
</feature>
<feature type="transmembrane region" description="Helical" evidence="6">
    <location>
        <begin position="399"/>
        <end position="425"/>
    </location>
</feature>
<dbReference type="EMBL" id="AOMF01000050">
    <property type="protein sequence ID" value="EMA56414.1"/>
    <property type="molecule type" value="Genomic_DNA"/>
</dbReference>
<dbReference type="AlphaFoldDB" id="M0NH27"/>
<feature type="transmembrane region" description="Helical" evidence="6">
    <location>
        <begin position="437"/>
        <end position="457"/>
    </location>
</feature>
<dbReference type="PANTHER" id="PTHR30250:SF27">
    <property type="entry name" value="POLYSACCHARIDE BIOSYNTHESIS PROTEIN"/>
    <property type="match status" value="1"/>
</dbReference>
<keyword evidence="4 6" id="KW-1133">Transmembrane helix</keyword>
<keyword evidence="2" id="KW-1003">Cell membrane</keyword>
<reference evidence="7 8" key="1">
    <citation type="journal article" date="2014" name="PLoS Genet.">
        <title>Phylogenetically driven sequencing of extremely halophilic archaea reveals strategies for static and dynamic osmo-response.</title>
        <authorList>
            <person name="Becker E.A."/>
            <person name="Seitzer P.M."/>
            <person name="Tritt A."/>
            <person name="Larsen D."/>
            <person name="Krusor M."/>
            <person name="Yao A.I."/>
            <person name="Wu D."/>
            <person name="Madern D."/>
            <person name="Eisen J.A."/>
            <person name="Darling A.E."/>
            <person name="Facciotti M.T."/>
        </authorList>
    </citation>
    <scope>NUCLEOTIDE SEQUENCE [LARGE SCALE GENOMIC DNA]</scope>
    <source>
        <strain evidence="7 8">JCM 13552</strain>
    </source>
</reference>
<dbReference type="GO" id="GO:0005886">
    <property type="term" value="C:plasma membrane"/>
    <property type="evidence" value="ECO:0007669"/>
    <property type="project" value="UniProtKB-SubCell"/>
</dbReference>
<feature type="transmembrane region" description="Helical" evidence="6">
    <location>
        <begin position="132"/>
        <end position="154"/>
    </location>
</feature>
<protein>
    <submittedName>
        <fullName evidence="7">Polysaccharide biosynthesis protein</fullName>
    </submittedName>
</protein>
<sequence>MTSNEEMADDRTGLTGVVSSASLVLVGSLLGSSSKLVERVIIARFLPPGSYGEVSLGIAVMSLGLTFGIAGFDQGIPRFMSRFEDERDKRGTWLTGLALSGIVTLVVTALLLTRLEWVTSTIFDNEASRLAALFVLAIPMLVGQSLGVGGVRGFENTIYRTYARDLLYNGLRLGLLVALLLAGFGVFAAGYAYVIAGAAGFLAIHYFLNRLMSLRGPVRMHGRQLLWFSLPLLFSAAVTKLLSQIDTIMLGYYLSNASVGIYDVAYPLALGLGVIFSSFGFIYLPLTSRFDASGRRGELDRVHKLTAKWTVLVGFPVFLTFAAFPADIVNAVFGDEYIGQGVGATLAILSSGFFVSGMAGYCQNALSGLGYTRSILAVNVISAVANIVLNVLLIPQYGIVGAAAASALSFATLNWVAFAFLYHVAGISPFSRYTVKMYVFLPLLLFPPAFALSSAVSLNLLTIPVFGVVAGIATLVVCAVTGCFQPEDEIPLELIEGRLGVRIPYIRRYIPDEN</sequence>
<feature type="transmembrane region" description="Helical" evidence="6">
    <location>
        <begin position="374"/>
        <end position="393"/>
    </location>
</feature>
<feature type="transmembrane region" description="Helical" evidence="6">
    <location>
        <begin position="265"/>
        <end position="286"/>
    </location>
</feature>
<gene>
    <name evidence="7" type="ORF">C451_02547</name>
</gene>
<dbReference type="Pfam" id="PF01943">
    <property type="entry name" value="Polysacc_synt"/>
    <property type="match status" value="1"/>
</dbReference>
<dbReference type="RefSeq" id="WP_007737297.1">
    <property type="nucleotide sequence ID" value="NZ_AOMF01000050.1"/>
</dbReference>
<feature type="transmembrane region" description="Helical" evidence="6">
    <location>
        <begin position="193"/>
        <end position="213"/>
    </location>
</feature>
<dbReference type="eggNOG" id="arCOG02209">
    <property type="taxonomic scope" value="Archaea"/>
</dbReference>
<dbReference type="PANTHER" id="PTHR30250">
    <property type="entry name" value="PST FAMILY PREDICTED COLANIC ACID TRANSPORTER"/>
    <property type="match status" value="1"/>
</dbReference>
<evidence type="ECO:0000256" key="6">
    <source>
        <dbReference type="SAM" id="Phobius"/>
    </source>
</evidence>
<accession>M0NH27</accession>
<comment type="subcellular location">
    <subcellularLocation>
        <location evidence="1">Cell membrane</location>
        <topology evidence="1">Multi-pass membrane protein</topology>
    </subcellularLocation>
</comment>
<evidence type="ECO:0000256" key="3">
    <source>
        <dbReference type="ARBA" id="ARBA00022692"/>
    </source>
</evidence>
<feature type="transmembrane region" description="Helical" evidence="6">
    <location>
        <begin position="225"/>
        <end position="245"/>
    </location>
</feature>
<keyword evidence="5 6" id="KW-0472">Membrane</keyword>
<evidence type="ECO:0000256" key="5">
    <source>
        <dbReference type="ARBA" id="ARBA00023136"/>
    </source>
</evidence>
<comment type="caution">
    <text evidence="7">The sequence shown here is derived from an EMBL/GenBank/DDBJ whole genome shotgun (WGS) entry which is preliminary data.</text>
</comment>
<evidence type="ECO:0000313" key="8">
    <source>
        <dbReference type="Proteomes" id="UP000011680"/>
    </source>
</evidence>